<dbReference type="InterPro" id="IPR011442">
    <property type="entry name" value="TAF6_C"/>
</dbReference>
<dbReference type="Pfam" id="PF07571">
    <property type="entry name" value="TAF6_C"/>
    <property type="match status" value="1"/>
</dbReference>
<organism evidence="8 9">
    <name type="scientific">Strigamia maritima</name>
    <name type="common">European centipede</name>
    <name type="synonym">Geophilus maritimus</name>
    <dbReference type="NCBI Taxonomy" id="126957"/>
    <lineage>
        <taxon>Eukaryota</taxon>
        <taxon>Metazoa</taxon>
        <taxon>Ecdysozoa</taxon>
        <taxon>Arthropoda</taxon>
        <taxon>Myriapoda</taxon>
        <taxon>Chilopoda</taxon>
        <taxon>Pleurostigmophora</taxon>
        <taxon>Geophilomorpha</taxon>
        <taxon>Linotaeniidae</taxon>
        <taxon>Strigamia</taxon>
    </lineage>
</organism>
<dbReference type="GO" id="GO:0005669">
    <property type="term" value="C:transcription factor TFIID complex"/>
    <property type="evidence" value="ECO:0007669"/>
    <property type="project" value="InterPro"/>
</dbReference>
<dbReference type="PhylomeDB" id="T1IMM4"/>
<comment type="similarity">
    <text evidence="2">Belongs to the TAF6 family.</text>
</comment>
<dbReference type="GO" id="GO:0000124">
    <property type="term" value="C:SAGA complex"/>
    <property type="evidence" value="ECO:0007669"/>
    <property type="project" value="InterPro"/>
</dbReference>
<dbReference type="CDD" id="cd08050">
    <property type="entry name" value="TAF6C"/>
    <property type="match status" value="1"/>
</dbReference>
<keyword evidence="3" id="KW-0805">Transcription regulation</keyword>
<dbReference type="STRING" id="126957.T1IMM4"/>
<dbReference type="GO" id="GO:0016251">
    <property type="term" value="F:RNA polymerase II general transcription initiation factor activity"/>
    <property type="evidence" value="ECO:0007669"/>
    <property type="project" value="InterPro"/>
</dbReference>
<dbReference type="EMBL" id="JH431071">
    <property type="status" value="NOT_ANNOTATED_CDS"/>
    <property type="molecule type" value="Genomic_DNA"/>
</dbReference>
<feature type="region of interest" description="Disordered" evidence="6">
    <location>
        <begin position="332"/>
        <end position="359"/>
    </location>
</feature>
<evidence type="ECO:0000313" key="8">
    <source>
        <dbReference type="EnsemblMetazoa" id="SMAR002234-PA"/>
    </source>
</evidence>
<evidence type="ECO:0000256" key="2">
    <source>
        <dbReference type="ARBA" id="ARBA00007688"/>
    </source>
</evidence>
<protein>
    <recommendedName>
        <fullName evidence="7">TAF6 C-terminal HEAT repeat domain-containing protein</fullName>
    </recommendedName>
</protein>
<dbReference type="Gene3D" id="1.25.40.770">
    <property type="entry name" value="TAF6, C-terminal HEAT repeat domain"/>
    <property type="match status" value="1"/>
</dbReference>
<keyword evidence="9" id="KW-1185">Reference proteome</keyword>
<keyword evidence="4" id="KW-0804">Transcription</keyword>
<reference evidence="8" key="2">
    <citation type="submission" date="2015-02" db="UniProtKB">
        <authorList>
            <consortium name="EnsemblMetazoa"/>
        </authorList>
    </citation>
    <scope>IDENTIFICATION</scope>
</reference>
<evidence type="ECO:0000256" key="5">
    <source>
        <dbReference type="ARBA" id="ARBA00023242"/>
    </source>
</evidence>
<dbReference type="Proteomes" id="UP000014500">
    <property type="component" value="Unassembled WGS sequence"/>
</dbReference>
<evidence type="ECO:0000259" key="7">
    <source>
        <dbReference type="Pfam" id="PF07571"/>
    </source>
</evidence>
<feature type="domain" description="TAF6 C-terminal HEAT repeat" evidence="7">
    <location>
        <begin position="2"/>
        <end position="175"/>
    </location>
</feature>
<dbReference type="PANTHER" id="PTHR10221:SF22">
    <property type="entry name" value="TAF6-LIKE RNA POLYMERASE II P300_CBP-ASSOCIATED FACTOR-ASSOCIATED FACTOR 65 KDA SUBUNIT 6L"/>
    <property type="match status" value="1"/>
</dbReference>
<dbReference type="InterPro" id="IPR046344">
    <property type="entry name" value="TAF6_C_sf"/>
</dbReference>
<dbReference type="PANTHER" id="PTHR10221">
    <property type="entry name" value="TRANSCRIPTION INITIATION FACTOR TFIID SUBUNIT 6"/>
    <property type="match status" value="1"/>
</dbReference>
<keyword evidence="5" id="KW-0539">Nucleus</keyword>
<evidence type="ECO:0000256" key="1">
    <source>
        <dbReference type="ARBA" id="ARBA00004123"/>
    </source>
</evidence>
<dbReference type="GO" id="GO:0046695">
    <property type="term" value="C:SLIK (SAGA-like) complex"/>
    <property type="evidence" value="ECO:0007669"/>
    <property type="project" value="InterPro"/>
</dbReference>
<evidence type="ECO:0000256" key="6">
    <source>
        <dbReference type="SAM" id="MobiDB-lite"/>
    </source>
</evidence>
<reference evidence="9" key="1">
    <citation type="submission" date="2011-05" db="EMBL/GenBank/DDBJ databases">
        <authorList>
            <person name="Richards S.R."/>
            <person name="Qu J."/>
            <person name="Jiang H."/>
            <person name="Jhangiani S.N."/>
            <person name="Agravi P."/>
            <person name="Goodspeed R."/>
            <person name="Gross S."/>
            <person name="Mandapat C."/>
            <person name="Jackson L."/>
            <person name="Mathew T."/>
            <person name="Pu L."/>
            <person name="Thornton R."/>
            <person name="Saada N."/>
            <person name="Wilczek-Boney K.B."/>
            <person name="Lee S."/>
            <person name="Kovar C."/>
            <person name="Wu Y."/>
            <person name="Scherer S.E."/>
            <person name="Worley K.C."/>
            <person name="Muzny D.M."/>
            <person name="Gibbs R."/>
        </authorList>
    </citation>
    <scope>NUCLEOTIDE SEQUENCE</scope>
    <source>
        <strain evidence="9">Brora</strain>
    </source>
</reference>
<evidence type="ECO:0000256" key="3">
    <source>
        <dbReference type="ARBA" id="ARBA00023015"/>
    </source>
</evidence>
<dbReference type="GO" id="GO:0003713">
    <property type="term" value="F:transcription coactivator activity"/>
    <property type="evidence" value="ECO:0007669"/>
    <property type="project" value="TreeGrafter"/>
</dbReference>
<evidence type="ECO:0000256" key="4">
    <source>
        <dbReference type="ARBA" id="ARBA00023163"/>
    </source>
</evidence>
<dbReference type="EnsemblMetazoa" id="SMAR002234-RA">
    <property type="protein sequence ID" value="SMAR002234-PA"/>
    <property type="gene ID" value="SMAR002234"/>
</dbReference>
<dbReference type="AlphaFoldDB" id="T1IMM4"/>
<dbReference type="InterPro" id="IPR016024">
    <property type="entry name" value="ARM-type_fold"/>
</dbReference>
<dbReference type="InterPro" id="IPR037796">
    <property type="entry name" value="TAF6"/>
</dbReference>
<dbReference type="SUPFAM" id="SSF48371">
    <property type="entry name" value="ARM repeat"/>
    <property type="match status" value="1"/>
</dbReference>
<evidence type="ECO:0000313" key="9">
    <source>
        <dbReference type="Proteomes" id="UP000014500"/>
    </source>
</evidence>
<dbReference type="HOGENOM" id="CLU_547823_0_0_1"/>
<dbReference type="eggNOG" id="KOG2549">
    <property type="taxonomic scope" value="Eukaryota"/>
</dbReference>
<accession>T1IMM4</accession>
<sequence>MSYYEQMTKAILGYDEELMKVALEDLRASSKIAPLLPYLINFVSVGVKKVSHDLAQLTKLVFTVNSLICNQSLYMEPKPYLCLLTQGLLYCILEPLAASINPTNDHWTLRDYAARLLALIARNWTSSVNELSNEILTSLRDVFSDHNKPFSSHYGAIIGIVAFGSEAIEKYLLPFLIKYWPHLSAVIYNEFYPNAQVKADAYKVYGALIVTKNQDNLASQIIMMERTERFFQEPPDPSISIQNSVPQQQIKTKNEDIKPALTSKTPISQIYNFFCECFGDSLSMRLPHVPSTSFYIPKPDPVVNLFTSPELVQSGEELLEAFVVKDEELQSMSADDEHSYDDRDDNSLLSDDNETEPVARNMDLRIKSTVSDPNLGIKLTIAKLPRSCVTRPFKRKKLSIKIKKEPVEEPSEPEEPFMSILCMGNRRVVIEFCFAGAMPIPEGRLKRNVILPNFNEPFVESDVHRISLRMKKKGKLKVPCARKWWARKILSANIETII</sequence>
<dbReference type="GO" id="GO:0051123">
    <property type="term" value="P:RNA polymerase II preinitiation complex assembly"/>
    <property type="evidence" value="ECO:0007669"/>
    <property type="project" value="TreeGrafter"/>
</dbReference>
<comment type="subcellular location">
    <subcellularLocation>
        <location evidence="1">Nucleus</location>
    </subcellularLocation>
</comment>
<proteinExistence type="inferred from homology"/>
<name>T1IMM4_STRMM</name>